<evidence type="ECO:0000256" key="3">
    <source>
        <dbReference type="SAM" id="Coils"/>
    </source>
</evidence>
<dbReference type="GO" id="GO:0009904">
    <property type="term" value="P:chloroplast accumulation movement"/>
    <property type="evidence" value="ECO:0000318"/>
    <property type="project" value="GO_Central"/>
</dbReference>
<keyword evidence="6" id="KW-1185">Reference proteome</keyword>
<dbReference type="PANTHER" id="PTHR32054">
    <property type="entry name" value="HEAVY CHAIN, PUTATIVE, EXPRESSED-RELATED-RELATED"/>
    <property type="match status" value="1"/>
</dbReference>
<dbReference type="EMBL" id="NBSK02000007">
    <property type="protein sequence ID" value="KAJ0198176.1"/>
    <property type="molecule type" value="Genomic_DNA"/>
</dbReference>
<evidence type="ECO:0000313" key="6">
    <source>
        <dbReference type="Proteomes" id="UP000235145"/>
    </source>
</evidence>
<dbReference type="Proteomes" id="UP000235145">
    <property type="component" value="Unassembled WGS sequence"/>
</dbReference>
<keyword evidence="2 3" id="KW-0175">Coiled coil</keyword>
<evidence type="ECO:0000256" key="4">
    <source>
        <dbReference type="SAM" id="MobiDB-lite"/>
    </source>
</evidence>
<dbReference type="GO" id="GO:0005829">
    <property type="term" value="C:cytosol"/>
    <property type="evidence" value="ECO:0000318"/>
    <property type="project" value="GO_Central"/>
</dbReference>
<dbReference type="PANTHER" id="PTHR32054:SF98">
    <property type="entry name" value="WEB FAMILY-RELATED"/>
    <property type="match status" value="1"/>
</dbReference>
<sequence>MDEKQRVCGIPIKKGLLGRRSSVETIVLLELETWKWKKLRKKIMFGFQARNRQNAAASPAPTSTDPSLPSTSSAAAAVGEIDTAAPFESVRAAVTLFVEASPKVDKPVIKKPRPNLEESVLGKEAQLHWIHKEIDKHKEYVKTAEATKEKALRDLDKANKTLQELTNKLEAASESKHASIQETETANIRAHELEQLKSTENQADDEARQETINNERNQYKVAANELIATKQELNNLKREFDSALEAKLAAVQRAAEAQHATQINRKKIKQLSKDVVDMSVTLERVKFASDKAEEDYANLMEGKETLLESKKNAKEDTDLKIQNLRKESEEDPGNIEKRLEETTGAINVLEEQLKEVRAADMELLSNANSELDDAKKRLDETKEEETSLRDLVESLKHEVEDVKRDIAVSREEEIKREQLQGELDKIELEVKDAITEKTKATNEVDELEIKIREMLLEAEKARKEEEEIKRQVENLWRDAQWSEVEVKEAESKLEVAEREVEEAKAAQELANDQIRKRSCTEELTDSKSDNMIMLSIQDFEALNKKSEEAIIEADTKVETIMAEVETIKENERGILEKLEKSKEEQKEIEEQISKAEKTAEVADAARQTVETELNKWREETKGS</sequence>
<accession>A0A9R1V4N1</accession>
<feature type="region of interest" description="Disordered" evidence="4">
    <location>
        <begin position="52"/>
        <end position="75"/>
    </location>
</feature>
<evidence type="ECO:0000256" key="2">
    <source>
        <dbReference type="ARBA" id="ARBA00023054"/>
    </source>
</evidence>
<organism evidence="5 6">
    <name type="scientific">Lactuca sativa</name>
    <name type="common">Garden lettuce</name>
    <dbReference type="NCBI Taxonomy" id="4236"/>
    <lineage>
        <taxon>Eukaryota</taxon>
        <taxon>Viridiplantae</taxon>
        <taxon>Streptophyta</taxon>
        <taxon>Embryophyta</taxon>
        <taxon>Tracheophyta</taxon>
        <taxon>Spermatophyta</taxon>
        <taxon>Magnoliopsida</taxon>
        <taxon>eudicotyledons</taxon>
        <taxon>Gunneridae</taxon>
        <taxon>Pentapetalae</taxon>
        <taxon>asterids</taxon>
        <taxon>campanulids</taxon>
        <taxon>Asterales</taxon>
        <taxon>Asteraceae</taxon>
        <taxon>Cichorioideae</taxon>
        <taxon>Cichorieae</taxon>
        <taxon>Lactucinae</taxon>
        <taxon>Lactuca</taxon>
    </lineage>
</organism>
<comment type="caution">
    <text evidence="5">The sequence shown here is derived from an EMBL/GenBank/DDBJ whole genome shotgun (WGS) entry which is preliminary data.</text>
</comment>
<reference evidence="5 6" key="1">
    <citation type="journal article" date="2017" name="Nat. Commun.">
        <title>Genome assembly with in vitro proximity ligation data and whole-genome triplication in lettuce.</title>
        <authorList>
            <person name="Reyes-Chin-Wo S."/>
            <person name="Wang Z."/>
            <person name="Yang X."/>
            <person name="Kozik A."/>
            <person name="Arikit S."/>
            <person name="Song C."/>
            <person name="Xia L."/>
            <person name="Froenicke L."/>
            <person name="Lavelle D.O."/>
            <person name="Truco M.J."/>
            <person name="Xia R."/>
            <person name="Zhu S."/>
            <person name="Xu C."/>
            <person name="Xu H."/>
            <person name="Xu X."/>
            <person name="Cox K."/>
            <person name="Korf I."/>
            <person name="Meyers B.C."/>
            <person name="Michelmore R.W."/>
        </authorList>
    </citation>
    <scope>NUCLEOTIDE SEQUENCE [LARGE SCALE GENOMIC DNA]</scope>
    <source>
        <strain evidence="6">cv. Salinas</strain>
        <tissue evidence="5">Seedlings</tissue>
    </source>
</reference>
<dbReference type="Pfam" id="PF05701">
    <property type="entry name" value="WEMBL"/>
    <property type="match status" value="1"/>
</dbReference>
<evidence type="ECO:0000313" key="5">
    <source>
        <dbReference type="EMBL" id="KAJ0198176.1"/>
    </source>
</evidence>
<comment type="similarity">
    <text evidence="1">Belongs to the WEB family.</text>
</comment>
<dbReference type="InterPro" id="IPR008545">
    <property type="entry name" value="Web"/>
</dbReference>
<gene>
    <name evidence="5" type="ORF">LSAT_V11C700347450</name>
</gene>
<proteinExistence type="inferred from homology"/>
<dbReference type="AlphaFoldDB" id="A0A9R1V4N1"/>
<feature type="coiled-coil region" evidence="3">
    <location>
        <begin position="307"/>
        <end position="513"/>
    </location>
</feature>
<feature type="compositionally biased region" description="Low complexity" evidence="4">
    <location>
        <begin position="55"/>
        <end position="75"/>
    </location>
</feature>
<feature type="coiled-coil region" evidence="3">
    <location>
        <begin position="141"/>
        <end position="246"/>
    </location>
</feature>
<evidence type="ECO:0008006" key="7">
    <source>
        <dbReference type="Google" id="ProtNLM"/>
    </source>
</evidence>
<evidence type="ECO:0000256" key="1">
    <source>
        <dbReference type="ARBA" id="ARBA00005485"/>
    </source>
</evidence>
<feature type="compositionally biased region" description="Basic and acidic residues" evidence="4">
    <location>
        <begin position="581"/>
        <end position="600"/>
    </location>
</feature>
<name>A0A9R1V4N1_LACSA</name>
<protein>
    <recommendedName>
        <fullName evidence="7">WEB family protein</fullName>
    </recommendedName>
</protein>
<feature type="region of interest" description="Disordered" evidence="4">
    <location>
        <begin position="581"/>
        <end position="606"/>
    </location>
</feature>
<dbReference type="GO" id="GO:0009903">
    <property type="term" value="P:chloroplast avoidance movement"/>
    <property type="evidence" value="ECO:0000318"/>
    <property type="project" value="GO_Central"/>
</dbReference>